<sequence length="112" mass="13850">MDGQCFSRTFLAKRSQDLKEDKKNIPLRELLSKFFRDEISSEEYDELSRPYKIYPEDSLFLKIFDELQAIDLEDFWPRDDEYFEEDENIDEDELRRRVKEKLRILDENKDKW</sequence>
<organism evidence="1 2">
    <name type="scientific">Candidatus Jidaibacter acanthamoebae</name>
    <dbReference type="NCBI Taxonomy" id="86105"/>
    <lineage>
        <taxon>Bacteria</taxon>
        <taxon>Pseudomonadati</taxon>
        <taxon>Pseudomonadota</taxon>
        <taxon>Alphaproteobacteria</taxon>
        <taxon>Rickettsiales</taxon>
        <taxon>Candidatus Midichloriaceae</taxon>
        <taxon>Candidatus Jidaibacter</taxon>
    </lineage>
</organism>
<dbReference type="Proteomes" id="UP000031258">
    <property type="component" value="Unassembled WGS sequence"/>
</dbReference>
<name>A0A0C1MXP7_9RICK</name>
<dbReference type="EMBL" id="JSWE01000157">
    <property type="protein sequence ID" value="KIE04691.1"/>
    <property type="molecule type" value="Genomic_DNA"/>
</dbReference>
<dbReference type="OrthoDB" id="9837130at2"/>
<comment type="caution">
    <text evidence="1">The sequence shown here is derived from an EMBL/GenBank/DDBJ whole genome shotgun (WGS) entry which is preliminary data.</text>
</comment>
<evidence type="ECO:0000313" key="2">
    <source>
        <dbReference type="Proteomes" id="UP000031258"/>
    </source>
</evidence>
<protein>
    <submittedName>
        <fullName evidence="1">Uncharacterized protein</fullName>
    </submittedName>
</protein>
<gene>
    <name evidence="1" type="ORF">NF27_GJ00010</name>
</gene>
<evidence type="ECO:0000313" key="1">
    <source>
        <dbReference type="EMBL" id="KIE04691.1"/>
    </source>
</evidence>
<keyword evidence="2" id="KW-1185">Reference proteome</keyword>
<dbReference type="AlphaFoldDB" id="A0A0C1MXP7"/>
<dbReference type="RefSeq" id="WP_039457916.1">
    <property type="nucleotide sequence ID" value="NZ_JSWE01000157.1"/>
</dbReference>
<accession>A0A0C1MXP7</accession>
<proteinExistence type="predicted"/>
<reference evidence="1 2" key="1">
    <citation type="submission" date="2014-11" db="EMBL/GenBank/DDBJ databases">
        <title>A Rickettsiales Symbiont of Amoebae With Ancient Features.</title>
        <authorList>
            <person name="Schulz F."/>
            <person name="Martijn J."/>
            <person name="Wascher F."/>
            <person name="Kostanjsek R."/>
            <person name="Ettema T.J."/>
            <person name="Horn M."/>
        </authorList>
    </citation>
    <scope>NUCLEOTIDE SEQUENCE [LARGE SCALE GENOMIC DNA]</scope>
    <source>
        <strain evidence="1 2">UWC36</strain>
    </source>
</reference>